<name>A0A8S2XCX9_9BILA</name>
<dbReference type="EMBL" id="CAJOBI010078848">
    <property type="protein sequence ID" value="CAF4489307.1"/>
    <property type="molecule type" value="Genomic_DNA"/>
</dbReference>
<evidence type="ECO:0000313" key="2">
    <source>
        <dbReference type="EMBL" id="CAF4489307.1"/>
    </source>
</evidence>
<accession>A0A8S2XCX9</accession>
<dbReference type="SUPFAM" id="SSF49899">
    <property type="entry name" value="Concanavalin A-like lectins/glucanases"/>
    <property type="match status" value="1"/>
</dbReference>
<feature type="domain" description="MAM" evidence="1">
    <location>
        <begin position="1"/>
        <end position="60"/>
    </location>
</feature>
<dbReference type="Pfam" id="PF00629">
    <property type="entry name" value="MAM"/>
    <property type="match status" value="1"/>
</dbReference>
<protein>
    <recommendedName>
        <fullName evidence="1">MAM domain-containing protein</fullName>
    </recommendedName>
</protein>
<reference evidence="2" key="1">
    <citation type="submission" date="2021-02" db="EMBL/GenBank/DDBJ databases">
        <authorList>
            <person name="Nowell W R."/>
        </authorList>
    </citation>
    <scope>NUCLEOTIDE SEQUENCE</scope>
</reference>
<evidence type="ECO:0000259" key="1">
    <source>
        <dbReference type="PROSITE" id="PS50060"/>
    </source>
</evidence>
<sequence length="60" mass="6530">RPRPAGGNSALLWSVNGNQGNKWLQANVDVSVIASDFEIYFEGKFNQITTAGSIALDDLY</sequence>
<gene>
    <name evidence="2" type="ORF">SMN809_LOCUS34393</name>
</gene>
<feature type="non-terminal residue" evidence="2">
    <location>
        <position position="1"/>
    </location>
</feature>
<feature type="non-terminal residue" evidence="2">
    <location>
        <position position="60"/>
    </location>
</feature>
<dbReference type="PROSITE" id="PS50060">
    <property type="entry name" value="MAM_2"/>
    <property type="match status" value="1"/>
</dbReference>
<dbReference type="InterPro" id="IPR000998">
    <property type="entry name" value="MAM_dom"/>
</dbReference>
<dbReference type="AlphaFoldDB" id="A0A8S2XCX9"/>
<evidence type="ECO:0000313" key="3">
    <source>
        <dbReference type="Proteomes" id="UP000676336"/>
    </source>
</evidence>
<organism evidence="2 3">
    <name type="scientific">Rotaria magnacalcarata</name>
    <dbReference type="NCBI Taxonomy" id="392030"/>
    <lineage>
        <taxon>Eukaryota</taxon>
        <taxon>Metazoa</taxon>
        <taxon>Spiralia</taxon>
        <taxon>Gnathifera</taxon>
        <taxon>Rotifera</taxon>
        <taxon>Eurotatoria</taxon>
        <taxon>Bdelloidea</taxon>
        <taxon>Philodinida</taxon>
        <taxon>Philodinidae</taxon>
        <taxon>Rotaria</taxon>
    </lineage>
</organism>
<dbReference type="Proteomes" id="UP000676336">
    <property type="component" value="Unassembled WGS sequence"/>
</dbReference>
<proteinExistence type="predicted"/>
<comment type="caution">
    <text evidence="2">The sequence shown here is derived from an EMBL/GenBank/DDBJ whole genome shotgun (WGS) entry which is preliminary data.</text>
</comment>
<dbReference type="GO" id="GO:0016020">
    <property type="term" value="C:membrane"/>
    <property type="evidence" value="ECO:0007669"/>
    <property type="project" value="InterPro"/>
</dbReference>
<dbReference type="InterPro" id="IPR013320">
    <property type="entry name" value="ConA-like_dom_sf"/>
</dbReference>
<dbReference type="Gene3D" id="2.60.120.200">
    <property type="match status" value="1"/>
</dbReference>